<dbReference type="GO" id="GO:0016887">
    <property type="term" value="F:ATP hydrolysis activity"/>
    <property type="evidence" value="ECO:0007669"/>
    <property type="project" value="InterPro"/>
</dbReference>
<dbReference type="InterPro" id="IPR017871">
    <property type="entry name" value="ABC_transporter-like_CS"/>
</dbReference>
<comment type="similarity">
    <text evidence="1">Belongs to the ABC transporter superfamily.</text>
</comment>
<evidence type="ECO:0000256" key="3">
    <source>
        <dbReference type="ARBA" id="ARBA00022741"/>
    </source>
</evidence>
<dbReference type="PANTHER" id="PTHR43335:SF2">
    <property type="entry name" value="ABC TRANSPORTER, ATP-BINDING PROTEIN"/>
    <property type="match status" value="1"/>
</dbReference>
<dbReference type="Proteomes" id="UP000246635">
    <property type="component" value="Unassembled WGS sequence"/>
</dbReference>
<dbReference type="EMBL" id="QGTQ01000006">
    <property type="protein sequence ID" value="PWW04871.1"/>
    <property type="molecule type" value="Genomic_DNA"/>
</dbReference>
<name>A0A2V2YUM7_9BACL</name>
<evidence type="ECO:0000256" key="4">
    <source>
        <dbReference type="ARBA" id="ARBA00022840"/>
    </source>
</evidence>
<dbReference type="GO" id="GO:0005524">
    <property type="term" value="F:ATP binding"/>
    <property type="evidence" value="ECO:0007669"/>
    <property type="project" value="UniProtKB-KW"/>
</dbReference>
<comment type="caution">
    <text evidence="6">The sequence shown here is derived from an EMBL/GenBank/DDBJ whole genome shotgun (WGS) entry which is preliminary data.</text>
</comment>
<evidence type="ECO:0000313" key="7">
    <source>
        <dbReference type="Proteomes" id="UP000246635"/>
    </source>
</evidence>
<dbReference type="Gene3D" id="3.40.50.300">
    <property type="entry name" value="P-loop containing nucleotide triphosphate hydrolases"/>
    <property type="match status" value="1"/>
</dbReference>
<sequence>MKLHIAGVGKRYHGGRVKALDGIELELRSGVYGLLGPNGAGKSTLLNLIVGNLRADCGAILYNDRNIDELGQRYREVLGYMPQQQQMYDQFTGHRFLWYMAAMKGLSRKRAKVVIPELLEVVNLSDHAHKRLSAYSGGMKQRILIAQALLNDPAVLILDEPTAGLDPKERINIRNFISTIALNKIVIVATHVVTDIEFIAKQVILLRQGKLLMMDEPARLLQTMEGHVFEVRLAGEQELGMLQRQCRVSNIYTDSQGIKVRVVSETLPAGFTSEPVRPNLEDLYLYHFG</sequence>
<evidence type="ECO:0000256" key="1">
    <source>
        <dbReference type="ARBA" id="ARBA00005417"/>
    </source>
</evidence>
<dbReference type="SMART" id="SM00382">
    <property type="entry name" value="AAA"/>
    <property type="match status" value="1"/>
</dbReference>
<dbReference type="Pfam" id="PF00005">
    <property type="entry name" value="ABC_tran"/>
    <property type="match status" value="1"/>
</dbReference>
<dbReference type="PROSITE" id="PS50893">
    <property type="entry name" value="ABC_TRANSPORTER_2"/>
    <property type="match status" value="1"/>
</dbReference>
<protein>
    <submittedName>
        <fullName evidence="6">ABC-type multidrug transport system ATPase subunit</fullName>
    </submittedName>
</protein>
<dbReference type="AlphaFoldDB" id="A0A2V2YUM7"/>
<keyword evidence="3" id="KW-0547">Nucleotide-binding</keyword>
<evidence type="ECO:0000259" key="5">
    <source>
        <dbReference type="PROSITE" id="PS50893"/>
    </source>
</evidence>
<keyword evidence="4" id="KW-0067">ATP-binding</keyword>
<gene>
    <name evidence="6" type="ORF">DFQ01_106156</name>
</gene>
<feature type="domain" description="ABC transporter" evidence="5">
    <location>
        <begin position="3"/>
        <end position="233"/>
    </location>
</feature>
<dbReference type="OrthoDB" id="9804819at2"/>
<dbReference type="SUPFAM" id="SSF52540">
    <property type="entry name" value="P-loop containing nucleoside triphosphate hydrolases"/>
    <property type="match status" value="1"/>
</dbReference>
<proteinExistence type="inferred from homology"/>
<keyword evidence="2" id="KW-0813">Transport</keyword>
<dbReference type="InterPro" id="IPR003439">
    <property type="entry name" value="ABC_transporter-like_ATP-bd"/>
</dbReference>
<organism evidence="6 7">
    <name type="scientific">Paenibacillus cellulosilyticus</name>
    <dbReference type="NCBI Taxonomy" id="375489"/>
    <lineage>
        <taxon>Bacteria</taxon>
        <taxon>Bacillati</taxon>
        <taxon>Bacillota</taxon>
        <taxon>Bacilli</taxon>
        <taxon>Bacillales</taxon>
        <taxon>Paenibacillaceae</taxon>
        <taxon>Paenibacillus</taxon>
    </lineage>
</organism>
<evidence type="ECO:0000256" key="2">
    <source>
        <dbReference type="ARBA" id="ARBA00022448"/>
    </source>
</evidence>
<dbReference type="PROSITE" id="PS00211">
    <property type="entry name" value="ABC_TRANSPORTER_1"/>
    <property type="match status" value="1"/>
</dbReference>
<accession>A0A2V2YUM7</accession>
<keyword evidence="7" id="KW-1185">Reference proteome</keyword>
<dbReference type="RefSeq" id="WP_110043973.1">
    <property type="nucleotide sequence ID" value="NZ_CP054612.1"/>
</dbReference>
<evidence type="ECO:0000313" key="6">
    <source>
        <dbReference type="EMBL" id="PWW04871.1"/>
    </source>
</evidence>
<dbReference type="PANTHER" id="PTHR43335">
    <property type="entry name" value="ABC TRANSPORTER, ATP-BINDING PROTEIN"/>
    <property type="match status" value="1"/>
</dbReference>
<reference evidence="6 7" key="1">
    <citation type="submission" date="2018-05" db="EMBL/GenBank/DDBJ databases">
        <title>Genomic Encyclopedia of Type Strains, Phase III (KMG-III): the genomes of soil and plant-associated and newly described type strains.</title>
        <authorList>
            <person name="Whitman W."/>
        </authorList>
    </citation>
    <scope>NUCLEOTIDE SEQUENCE [LARGE SCALE GENOMIC DNA]</scope>
    <source>
        <strain evidence="6 7">CECT 5696</strain>
    </source>
</reference>
<dbReference type="InterPro" id="IPR003593">
    <property type="entry name" value="AAA+_ATPase"/>
</dbReference>
<dbReference type="InterPro" id="IPR027417">
    <property type="entry name" value="P-loop_NTPase"/>
</dbReference>